<keyword evidence="13" id="KW-1185">Reference proteome</keyword>
<comment type="catalytic activity">
    <reaction evidence="10">
        <text>(2R)-3-phosphoglycerate + NAD(+) = 3-phosphooxypyruvate + NADH + H(+)</text>
        <dbReference type="Rhea" id="RHEA:12641"/>
        <dbReference type="ChEBI" id="CHEBI:15378"/>
        <dbReference type="ChEBI" id="CHEBI:18110"/>
        <dbReference type="ChEBI" id="CHEBI:57540"/>
        <dbReference type="ChEBI" id="CHEBI:57945"/>
        <dbReference type="ChEBI" id="CHEBI:58272"/>
        <dbReference type="EC" id="1.1.1.95"/>
    </reaction>
</comment>
<evidence type="ECO:0000313" key="13">
    <source>
        <dbReference type="Proteomes" id="UP000187166"/>
    </source>
</evidence>
<accession>A0A1U7M264</accession>
<evidence type="ECO:0000256" key="4">
    <source>
        <dbReference type="ARBA" id="ARBA00013001"/>
    </source>
</evidence>
<dbReference type="InterPro" id="IPR002912">
    <property type="entry name" value="ACT_dom"/>
</dbReference>
<evidence type="ECO:0000256" key="7">
    <source>
        <dbReference type="ARBA" id="ARBA00023002"/>
    </source>
</evidence>
<dbReference type="PROSITE" id="PS51671">
    <property type="entry name" value="ACT"/>
    <property type="match status" value="1"/>
</dbReference>
<comment type="pathway">
    <text evidence="2">Amino-acid biosynthesis; L-serine biosynthesis; L-serine from 3-phospho-D-glycerate: step 1/3.</text>
</comment>
<dbReference type="Gene3D" id="3.30.70.260">
    <property type="match status" value="1"/>
</dbReference>
<dbReference type="InterPro" id="IPR029753">
    <property type="entry name" value="D-isomer_DH_CS"/>
</dbReference>
<sequence>MYKIKTINNISNKGLKLLPENFKYSAEEENPDAILVRSADLHDVEFPKSVRYIGRAGAGTNNIPVDRCAEEGIVVCNAPGANANAVKELALTGMLLASRDIIGAVNWANNLEGHENIKKDVEAGKKAFAGPELKGKTLGVIGLGATGQLVASAGVEMGMKVIGYDPFLSIKNALHLDTKVNYTEDIKEIFKNSNYISLHIPYSEATKNIVNGELLEIAKDGLVLLNIARGGLVDITALKEYLENGKVKKYVCDFPDEETITLPNTINLPHIGASTPESEENSAKMVVEELIDYLENGNIKNSVNFPNMDMGTCNSVHRILVLHRNIPSMIAQITTILADEKVNISDLLNRHKGKFAATMIDIDSEVDENLRKKLYAIKGVLRVRLIK</sequence>
<dbReference type="GO" id="GO:0004617">
    <property type="term" value="F:phosphoglycerate dehydrogenase activity"/>
    <property type="evidence" value="ECO:0007669"/>
    <property type="project" value="UniProtKB-EC"/>
</dbReference>
<dbReference type="InterPro" id="IPR045865">
    <property type="entry name" value="ACT-like_dom_sf"/>
</dbReference>
<evidence type="ECO:0000256" key="2">
    <source>
        <dbReference type="ARBA" id="ARBA00005216"/>
    </source>
</evidence>
<comment type="similarity">
    <text evidence="3 11">Belongs to the D-isomer specific 2-hydroxyacid dehydrogenase family.</text>
</comment>
<dbReference type="EC" id="1.1.1.399" evidence="4"/>
<evidence type="ECO:0000256" key="1">
    <source>
        <dbReference type="ARBA" id="ARBA00003800"/>
    </source>
</evidence>
<dbReference type="EC" id="1.1.1.95" evidence="5"/>
<evidence type="ECO:0000256" key="3">
    <source>
        <dbReference type="ARBA" id="ARBA00005854"/>
    </source>
</evidence>
<dbReference type="SUPFAM" id="SSF51735">
    <property type="entry name" value="NAD(P)-binding Rossmann-fold domains"/>
    <property type="match status" value="1"/>
</dbReference>
<dbReference type="SUPFAM" id="SSF55021">
    <property type="entry name" value="ACT-like"/>
    <property type="match status" value="1"/>
</dbReference>
<accession>A0A848RGI4</accession>
<protein>
    <recommendedName>
        <fullName evidence="6">D-3-phosphoglycerate dehydrogenase</fullName>
        <ecNumber evidence="4">1.1.1.399</ecNumber>
        <ecNumber evidence="5">1.1.1.95</ecNumber>
    </recommendedName>
    <alternativeName>
        <fullName evidence="8">2-oxoglutarate reductase</fullName>
    </alternativeName>
</protein>
<dbReference type="AlphaFoldDB" id="A0A1U7M264"/>
<comment type="caution">
    <text evidence="12">The sequence shown here is derived from an EMBL/GenBank/DDBJ whole genome shotgun (WGS) entry which is preliminary data.</text>
</comment>
<dbReference type="PANTHER" id="PTHR42938:SF47">
    <property type="entry name" value="HYDROXYPYRUVATE REDUCTASE"/>
    <property type="match status" value="1"/>
</dbReference>
<evidence type="ECO:0000256" key="9">
    <source>
        <dbReference type="ARBA" id="ARBA00048126"/>
    </source>
</evidence>
<dbReference type="UniPathway" id="UPA00135">
    <property type="reaction ID" value="UER00196"/>
</dbReference>
<dbReference type="PROSITE" id="PS00671">
    <property type="entry name" value="D_2_HYDROXYACID_DH_3"/>
    <property type="match status" value="1"/>
</dbReference>
<dbReference type="InterPro" id="IPR006139">
    <property type="entry name" value="D-isomer_2_OHA_DH_cat_dom"/>
</dbReference>
<reference evidence="12 13" key="1">
    <citation type="journal article" date="2016" name="Appl. Environ. Microbiol.">
        <title>Function and Phylogeny of Bacterial Butyryl Coenzyme A:Acetate Transferases and Their Diversity in the Proximal Colon of Swine.</title>
        <authorList>
            <person name="Trachsel J."/>
            <person name="Bayles D.O."/>
            <person name="Looft T."/>
            <person name="Levine U.Y."/>
            <person name="Allen H.K."/>
        </authorList>
    </citation>
    <scope>NUCLEOTIDE SEQUENCE [LARGE SCALE GENOMIC DNA]</scope>
    <source>
        <strain evidence="12 13">35-6-1</strain>
    </source>
</reference>
<comment type="function">
    <text evidence="1">Catalyzes the reversible oxidation of 3-phospho-D-glycerate to 3-phosphonooxypyruvate, the first step of the phosphorylated L-serine biosynthesis pathway. Also catalyzes the reversible oxidation of 2-hydroxyglutarate to 2-oxoglutarate.</text>
</comment>
<dbReference type="GO" id="GO:0051287">
    <property type="term" value="F:NAD binding"/>
    <property type="evidence" value="ECO:0007669"/>
    <property type="project" value="InterPro"/>
</dbReference>
<organism evidence="12 13">
    <name type="scientific">Peptoniphilus porci</name>
    <dbReference type="NCBI Taxonomy" id="2652280"/>
    <lineage>
        <taxon>Bacteria</taxon>
        <taxon>Bacillati</taxon>
        <taxon>Bacillota</taxon>
        <taxon>Tissierellia</taxon>
        <taxon>Tissierellales</taxon>
        <taxon>Peptoniphilaceae</taxon>
        <taxon>Peptoniphilus</taxon>
    </lineage>
</organism>
<evidence type="ECO:0000313" key="12">
    <source>
        <dbReference type="EMBL" id="OLR65762.1"/>
    </source>
</evidence>
<comment type="catalytic activity">
    <reaction evidence="9">
        <text>(R)-2-hydroxyglutarate + NAD(+) = 2-oxoglutarate + NADH + H(+)</text>
        <dbReference type="Rhea" id="RHEA:49612"/>
        <dbReference type="ChEBI" id="CHEBI:15378"/>
        <dbReference type="ChEBI" id="CHEBI:15801"/>
        <dbReference type="ChEBI" id="CHEBI:16810"/>
        <dbReference type="ChEBI" id="CHEBI:57540"/>
        <dbReference type="ChEBI" id="CHEBI:57945"/>
        <dbReference type="EC" id="1.1.1.399"/>
    </reaction>
</comment>
<dbReference type="Pfam" id="PF02826">
    <property type="entry name" value="2-Hacid_dh_C"/>
    <property type="match status" value="1"/>
</dbReference>
<dbReference type="Proteomes" id="UP000187166">
    <property type="component" value="Unassembled WGS sequence"/>
</dbReference>
<dbReference type="CDD" id="cd12174">
    <property type="entry name" value="PGDH_like_3"/>
    <property type="match status" value="1"/>
</dbReference>
<dbReference type="Pfam" id="PF00389">
    <property type="entry name" value="2-Hacid_dh"/>
    <property type="match status" value="1"/>
</dbReference>
<dbReference type="InterPro" id="IPR036291">
    <property type="entry name" value="NAD(P)-bd_dom_sf"/>
</dbReference>
<name>A0A1U7M264_9FIRM</name>
<proteinExistence type="inferred from homology"/>
<dbReference type="PANTHER" id="PTHR42938">
    <property type="entry name" value="FORMATE DEHYDROGENASE 1"/>
    <property type="match status" value="1"/>
</dbReference>
<evidence type="ECO:0000256" key="8">
    <source>
        <dbReference type="ARBA" id="ARBA00030455"/>
    </source>
</evidence>
<evidence type="ECO:0000256" key="5">
    <source>
        <dbReference type="ARBA" id="ARBA00013143"/>
    </source>
</evidence>
<dbReference type="SUPFAM" id="SSF52283">
    <property type="entry name" value="Formate/glycerate dehydrogenase catalytic domain-like"/>
    <property type="match status" value="1"/>
</dbReference>
<gene>
    <name evidence="12" type="ORF">BIV18_05110</name>
</gene>
<dbReference type="STRING" id="1465756.BIV18_05110"/>
<evidence type="ECO:0000256" key="10">
    <source>
        <dbReference type="ARBA" id="ARBA00048731"/>
    </source>
</evidence>
<dbReference type="Gene3D" id="3.40.50.720">
    <property type="entry name" value="NAD(P)-binding Rossmann-like Domain"/>
    <property type="match status" value="2"/>
</dbReference>
<dbReference type="EMBL" id="MJIH01000001">
    <property type="protein sequence ID" value="OLR65762.1"/>
    <property type="molecule type" value="Genomic_DNA"/>
</dbReference>
<keyword evidence="7 11" id="KW-0560">Oxidoreductase</keyword>
<dbReference type="CDD" id="cd04901">
    <property type="entry name" value="ACT_3PGDH"/>
    <property type="match status" value="1"/>
</dbReference>
<evidence type="ECO:0000256" key="11">
    <source>
        <dbReference type="RuleBase" id="RU003719"/>
    </source>
</evidence>
<dbReference type="InterPro" id="IPR006140">
    <property type="entry name" value="D-isomer_DH_NAD-bd"/>
</dbReference>
<evidence type="ECO:0000256" key="6">
    <source>
        <dbReference type="ARBA" id="ARBA00021582"/>
    </source>
</evidence>